<dbReference type="InterPro" id="IPR011333">
    <property type="entry name" value="SKP1/BTB/POZ_sf"/>
</dbReference>
<keyword evidence="4" id="KW-1185">Reference proteome</keyword>
<dbReference type="AlphaFoldDB" id="A0A397T2D5"/>
<dbReference type="PROSITE" id="PS50097">
    <property type="entry name" value="BTB"/>
    <property type="match status" value="1"/>
</dbReference>
<evidence type="ECO:0000259" key="2">
    <source>
        <dbReference type="PROSITE" id="PS50097"/>
    </source>
</evidence>
<feature type="region of interest" description="Disordered" evidence="1">
    <location>
        <begin position="103"/>
        <end position="129"/>
    </location>
</feature>
<evidence type="ECO:0000313" key="3">
    <source>
        <dbReference type="EMBL" id="RIA92323.1"/>
    </source>
</evidence>
<dbReference type="SUPFAM" id="SSF54695">
    <property type="entry name" value="POZ domain"/>
    <property type="match status" value="1"/>
</dbReference>
<dbReference type="Gene3D" id="3.30.710.10">
    <property type="entry name" value="Potassium Channel Kv1.1, Chain A"/>
    <property type="match status" value="1"/>
</dbReference>
<evidence type="ECO:0000256" key="1">
    <source>
        <dbReference type="SAM" id="MobiDB-lite"/>
    </source>
</evidence>
<dbReference type="OrthoDB" id="2385073at2759"/>
<dbReference type="Pfam" id="PF00651">
    <property type="entry name" value="BTB"/>
    <property type="match status" value="1"/>
</dbReference>
<comment type="caution">
    <text evidence="3">The sequence shown here is derived from an EMBL/GenBank/DDBJ whole genome shotgun (WGS) entry which is preliminary data.</text>
</comment>
<dbReference type="STRING" id="658196.A0A397T2D5"/>
<protein>
    <recommendedName>
        <fullName evidence="2">BTB domain-containing protein</fullName>
    </recommendedName>
</protein>
<dbReference type="Proteomes" id="UP000265703">
    <property type="component" value="Unassembled WGS sequence"/>
</dbReference>
<dbReference type="SMART" id="SM00225">
    <property type="entry name" value="BTB"/>
    <property type="match status" value="1"/>
</dbReference>
<sequence>MNELEYLNIIVNQITTKFPQPSQEYIIFLQKVLSLGNREIENDLKNCPVIPNESLTRFVKAETLYDKSARGIIDDPDVFLRSEFQNDSACLKALYRMGLKKYDSNSSDNSDTDSEQSSSGTSDSDEPYIPQNEELISSLLKILSQPENIYHDVIFIVGEEKKEFRANRYVLSASSNKFGKFLSNNANNPIEIEFQQESFDIFLKLLYGKSFEDAITILRKPSDFKTEQKFILSLIDLLKLTVTYEVNSLRSEVEKAIIKCKCIRVQNLCKIVECLERYDKRKRLRKYYKKHIKSNESLINQQLSELHSNADKNQKLEISRMSRLLSPFCKIQINE</sequence>
<gene>
    <name evidence="3" type="ORF">C1645_736421</name>
</gene>
<accession>A0A397T2D5</accession>
<dbReference type="InterPro" id="IPR000210">
    <property type="entry name" value="BTB/POZ_dom"/>
</dbReference>
<name>A0A397T2D5_9GLOM</name>
<feature type="domain" description="BTB" evidence="2">
    <location>
        <begin position="151"/>
        <end position="207"/>
    </location>
</feature>
<evidence type="ECO:0000313" key="4">
    <source>
        <dbReference type="Proteomes" id="UP000265703"/>
    </source>
</evidence>
<dbReference type="EMBL" id="QKYT01000129">
    <property type="protein sequence ID" value="RIA92323.1"/>
    <property type="molecule type" value="Genomic_DNA"/>
</dbReference>
<proteinExistence type="predicted"/>
<organism evidence="3 4">
    <name type="scientific">Glomus cerebriforme</name>
    <dbReference type="NCBI Taxonomy" id="658196"/>
    <lineage>
        <taxon>Eukaryota</taxon>
        <taxon>Fungi</taxon>
        <taxon>Fungi incertae sedis</taxon>
        <taxon>Mucoromycota</taxon>
        <taxon>Glomeromycotina</taxon>
        <taxon>Glomeromycetes</taxon>
        <taxon>Glomerales</taxon>
        <taxon>Glomeraceae</taxon>
        <taxon>Glomus</taxon>
    </lineage>
</organism>
<reference evidence="3 4" key="1">
    <citation type="submission" date="2018-06" db="EMBL/GenBank/DDBJ databases">
        <title>Comparative genomics reveals the genomic features of Rhizophagus irregularis, R. cerebriforme, R. diaphanum and Gigaspora rosea, and their symbiotic lifestyle signature.</title>
        <authorList>
            <person name="Morin E."/>
            <person name="San Clemente H."/>
            <person name="Chen E.C.H."/>
            <person name="De La Providencia I."/>
            <person name="Hainaut M."/>
            <person name="Kuo A."/>
            <person name="Kohler A."/>
            <person name="Murat C."/>
            <person name="Tang N."/>
            <person name="Roy S."/>
            <person name="Loubradou J."/>
            <person name="Henrissat B."/>
            <person name="Grigoriev I.V."/>
            <person name="Corradi N."/>
            <person name="Roux C."/>
            <person name="Martin F.M."/>
        </authorList>
    </citation>
    <scope>NUCLEOTIDE SEQUENCE [LARGE SCALE GENOMIC DNA]</scope>
    <source>
        <strain evidence="3 4">DAOM 227022</strain>
    </source>
</reference>
<feature type="compositionally biased region" description="Low complexity" evidence="1">
    <location>
        <begin position="104"/>
        <end position="122"/>
    </location>
</feature>
<dbReference type="CDD" id="cd18186">
    <property type="entry name" value="BTB_POZ_ZBTB_KLHL-like"/>
    <property type="match status" value="1"/>
</dbReference>